<accession>A0ABT6DDH3</accession>
<dbReference type="RefSeq" id="WP_277576379.1">
    <property type="nucleotide sequence ID" value="NZ_JANRMI010000001.1"/>
</dbReference>
<evidence type="ECO:0000313" key="4">
    <source>
        <dbReference type="Proteomes" id="UP001152321"/>
    </source>
</evidence>
<evidence type="ECO:0000256" key="1">
    <source>
        <dbReference type="SAM" id="MobiDB-lite"/>
    </source>
</evidence>
<evidence type="ECO:0000313" key="3">
    <source>
        <dbReference type="EMBL" id="MDG0814897.1"/>
    </source>
</evidence>
<feature type="signal peptide" evidence="2">
    <location>
        <begin position="1"/>
        <end position="22"/>
    </location>
</feature>
<dbReference type="GO" id="GO:0008233">
    <property type="term" value="F:peptidase activity"/>
    <property type="evidence" value="ECO:0007669"/>
    <property type="project" value="UniProtKB-KW"/>
</dbReference>
<proteinExistence type="predicted"/>
<evidence type="ECO:0000256" key="2">
    <source>
        <dbReference type="SAM" id="SignalP"/>
    </source>
</evidence>
<dbReference type="EMBL" id="JANRMI010000001">
    <property type="protein sequence ID" value="MDG0814897.1"/>
    <property type="molecule type" value="Genomic_DNA"/>
</dbReference>
<feature type="region of interest" description="Disordered" evidence="1">
    <location>
        <begin position="108"/>
        <end position="127"/>
    </location>
</feature>
<keyword evidence="3" id="KW-0378">Hydrolase</keyword>
<comment type="caution">
    <text evidence="3">The sequence shown here is derived from an EMBL/GenBank/DDBJ whole genome shotgun (WGS) entry which is preliminary data.</text>
</comment>
<sequence length="350" mass="37618">MKKIMMMLAAVTMFAAAQNANAISLRFKFKTFSSGPSMYACNAGIMTPAETKKVCYFEGTTNTCTPTTCDNTQAVCDTRCVCTGASGGDYLMNYGKVEYQDWKDNGDTSSATGAGSTTFSSASPNQNNWTQAYDDSTAWGRTIKNLSFNLGSELYGAKYFVDICFRGPQIEYFEDGVVASFNLKAQANATDFLATGVNGGDNNRDGLVIPGTVDGKKYTELAGLKVQAFVVCDKQGEGTYKYARNNSGSYNTTINEAIFAGFNSAGIPSTGGDLFVAGSQATLGTGNVSLVDGWVNQNNTHTPRFCKVRYVFTESNAATATPNFRKWQRHGAEMCTFTDIEEGATSEGLN</sequence>
<dbReference type="Proteomes" id="UP001152321">
    <property type="component" value="Unassembled WGS sequence"/>
</dbReference>
<keyword evidence="4" id="KW-1185">Reference proteome</keyword>
<organism evidence="3 4">
    <name type="scientific">Bdellovibrio svalbardensis</name>
    <dbReference type="NCBI Taxonomy" id="2972972"/>
    <lineage>
        <taxon>Bacteria</taxon>
        <taxon>Pseudomonadati</taxon>
        <taxon>Bdellovibrionota</taxon>
        <taxon>Bdellovibrionia</taxon>
        <taxon>Bdellovibrionales</taxon>
        <taxon>Pseudobdellovibrionaceae</taxon>
        <taxon>Bdellovibrio</taxon>
    </lineage>
</organism>
<reference evidence="3" key="1">
    <citation type="submission" date="2022-08" db="EMBL/GenBank/DDBJ databases">
        <title>Novel Bdellovibrio Species Isolated from Svalbard: Designation Bdellovibrio svalbardensis.</title>
        <authorList>
            <person name="Mitchell R.J."/>
            <person name="Choi S.Y."/>
        </authorList>
    </citation>
    <scope>NUCLEOTIDE SEQUENCE</scope>
    <source>
        <strain evidence="3">PAP01</strain>
    </source>
</reference>
<dbReference type="GO" id="GO:0006508">
    <property type="term" value="P:proteolysis"/>
    <property type="evidence" value="ECO:0007669"/>
    <property type="project" value="UniProtKB-KW"/>
</dbReference>
<keyword evidence="2" id="KW-0732">Signal</keyword>
<name>A0ABT6DDH3_9BACT</name>
<feature type="compositionally biased region" description="Low complexity" evidence="1">
    <location>
        <begin position="108"/>
        <end position="123"/>
    </location>
</feature>
<keyword evidence="3" id="KW-0645">Protease</keyword>
<protein>
    <submittedName>
        <fullName evidence="3">Protease</fullName>
    </submittedName>
</protein>
<feature type="chain" id="PRO_5046036859" evidence="2">
    <location>
        <begin position="23"/>
        <end position="350"/>
    </location>
</feature>
<gene>
    <name evidence="3" type="ORF">NWE73_00890</name>
</gene>